<keyword evidence="2" id="KW-1185">Reference proteome</keyword>
<dbReference type="EMBL" id="JAVIKH010000002">
    <property type="protein sequence ID" value="MDX8335230.1"/>
    <property type="molecule type" value="Genomic_DNA"/>
</dbReference>
<dbReference type="Proteomes" id="UP001279681">
    <property type="component" value="Unassembled WGS sequence"/>
</dbReference>
<name>A0ABU4W9Y9_9FUSO</name>
<gene>
    <name evidence="1" type="ORF">RFV38_01775</name>
</gene>
<evidence type="ECO:0008006" key="3">
    <source>
        <dbReference type="Google" id="ProtNLM"/>
    </source>
</evidence>
<evidence type="ECO:0000313" key="1">
    <source>
        <dbReference type="EMBL" id="MDX8335230.1"/>
    </source>
</evidence>
<comment type="caution">
    <text evidence="1">The sequence shown here is derived from an EMBL/GenBank/DDBJ whole genome shotgun (WGS) entry which is preliminary data.</text>
</comment>
<proteinExistence type="predicted"/>
<reference evidence="2" key="1">
    <citation type="submission" date="2023-07" db="EMBL/GenBank/DDBJ databases">
        <authorList>
            <person name="Colorado M.A."/>
            <person name="Villamil L.M."/>
            <person name="Melo J.F."/>
            <person name="Rodriguez J.A."/>
            <person name="Ruiz R.Y."/>
        </authorList>
    </citation>
    <scope>NUCLEOTIDE SEQUENCE [LARGE SCALE GENOMIC DNA]</scope>
    <source>
        <strain evidence="2">C33</strain>
    </source>
</reference>
<sequence>MVFVTPVLIVYYDGMEILKKIRFFSILEIEKELEKFLKKL</sequence>
<accession>A0ABU4W9Y9</accession>
<protein>
    <recommendedName>
        <fullName evidence="3">Thioredoxin</fullName>
    </recommendedName>
</protein>
<evidence type="ECO:0000313" key="2">
    <source>
        <dbReference type="Proteomes" id="UP001279681"/>
    </source>
</evidence>
<organism evidence="1 2">
    <name type="scientific">Candidatus Cetobacterium colombiensis</name>
    <dbReference type="NCBI Taxonomy" id="3073100"/>
    <lineage>
        <taxon>Bacteria</taxon>
        <taxon>Fusobacteriati</taxon>
        <taxon>Fusobacteriota</taxon>
        <taxon>Fusobacteriia</taxon>
        <taxon>Fusobacteriales</taxon>
        <taxon>Fusobacteriaceae</taxon>
        <taxon>Cetobacterium</taxon>
    </lineage>
</organism>